<gene>
    <name evidence="1" type="ORF">S06H3_20961</name>
</gene>
<dbReference type="EMBL" id="BARV01010930">
    <property type="protein sequence ID" value="GAI02783.1"/>
    <property type="molecule type" value="Genomic_DNA"/>
</dbReference>
<reference evidence="1" key="1">
    <citation type="journal article" date="2014" name="Front. Microbiol.">
        <title>High frequency of phylogenetically diverse reductive dehalogenase-homologous genes in deep subseafloor sedimentary metagenomes.</title>
        <authorList>
            <person name="Kawai M."/>
            <person name="Futagami T."/>
            <person name="Toyoda A."/>
            <person name="Takaki Y."/>
            <person name="Nishi S."/>
            <person name="Hori S."/>
            <person name="Arai W."/>
            <person name="Tsubouchi T."/>
            <person name="Morono Y."/>
            <person name="Uchiyama I."/>
            <person name="Ito T."/>
            <person name="Fujiyama A."/>
            <person name="Inagaki F."/>
            <person name="Takami H."/>
        </authorList>
    </citation>
    <scope>NUCLEOTIDE SEQUENCE</scope>
    <source>
        <strain evidence="1">Expedition CK06-06</strain>
    </source>
</reference>
<evidence type="ECO:0000313" key="1">
    <source>
        <dbReference type="EMBL" id="GAI02783.1"/>
    </source>
</evidence>
<organism evidence="1">
    <name type="scientific">marine sediment metagenome</name>
    <dbReference type="NCBI Taxonomy" id="412755"/>
    <lineage>
        <taxon>unclassified sequences</taxon>
        <taxon>metagenomes</taxon>
        <taxon>ecological metagenomes</taxon>
    </lineage>
</organism>
<name>X1K877_9ZZZZ</name>
<protein>
    <submittedName>
        <fullName evidence="1">Uncharacterized protein</fullName>
    </submittedName>
</protein>
<accession>X1K877</accession>
<comment type="caution">
    <text evidence="1">The sequence shown here is derived from an EMBL/GenBank/DDBJ whole genome shotgun (WGS) entry which is preliminary data.</text>
</comment>
<sequence length="42" mass="4828">TGFDNYVNNLKYLSGPVWKEIKATISEYKPRVMLIQKQLAGL</sequence>
<feature type="non-terminal residue" evidence="1">
    <location>
        <position position="1"/>
    </location>
</feature>
<dbReference type="AlphaFoldDB" id="X1K877"/>
<proteinExistence type="predicted"/>